<dbReference type="Proteomes" id="UP001161409">
    <property type="component" value="Unassembled WGS sequence"/>
</dbReference>
<protein>
    <submittedName>
        <fullName evidence="3">Nitrile hydratase accessory protein</fullName>
    </submittedName>
</protein>
<reference evidence="3" key="2">
    <citation type="submission" date="2023-01" db="EMBL/GenBank/DDBJ databases">
        <title>Draft genome sequence of Sneathiella chinensis strain NBRC 103408.</title>
        <authorList>
            <person name="Sun Q."/>
            <person name="Mori K."/>
        </authorList>
    </citation>
    <scope>NUCLEOTIDE SEQUENCE</scope>
    <source>
        <strain evidence="3">NBRC 103408</strain>
    </source>
</reference>
<reference evidence="3" key="1">
    <citation type="journal article" date="2014" name="Int. J. Syst. Evol. Microbiol.">
        <title>Complete genome of a new Firmicutes species belonging to the dominant human colonic microbiota ('Ruminococcus bicirculans') reveals two chromosomes and a selective capacity to utilize plant glucans.</title>
        <authorList>
            <consortium name="NISC Comparative Sequencing Program"/>
            <person name="Wegmann U."/>
            <person name="Louis P."/>
            <person name="Goesmann A."/>
            <person name="Henrissat B."/>
            <person name="Duncan S.H."/>
            <person name="Flint H.J."/>
        </authorList>
    </citation>
    <scope>NUCLEOTIDE SEQUENCE</scope>
    <source>
        <strain evidence="3">NBRC 103408</strain>
    </source>
</reference>
<keyword evidence="4" id="KW-1185">Reference proteome</keyword>
<feature type="domain" description="Nitrile hydratase beta subunit-like N-terminal" evidence="2">
    <location>
        <begin position="19"/>
        <end position="103"/>
    </location>
</feature>
<gene>
    <name evidence="3" type="ORF">GCM10007924_02030</name>
</gene>
<comment type="caution">
    <text evidence="3">The sequence shown here is derived from an EMBL/GenBank/DDBJ whole genome shotgun (WGS) entry which is preliminary data.</text>
</comment>
<evidence type="ECO:0000313" key="3">
    <source>
        <dbReference type="EMBL" id="GLQ04982.1"/>
    </source>
</evidence>
<dbReference type="InterPro" id="IPR049054">
    <property type="entry name" value="CN_hydtase_beta-like_N"/>
</dbReference>
<evidence type="ECO:0000256" key="1">
    <source>
        <dbReference type="SAM" id="MobiDB-lite"/>
    </source>
</evidence>
<dbReference type="SUPFAM" id="SSF50090">
    <property type="entry name" value="Electron transport accessory proteins"/>
    <property type="match status" value="1"/>
</dbReference>
<proteinExistence type="predicted"/>
<evidence type="ECO:0000259" key="2">
    <source>
        <dbReference type="Pfam" id="PF21006"/>
    </source>
</evidence>
<dbReference type="RefSeq" id="WP_169559016.1">
    <property type="nucleotide sequence ID" value="NZ_BSNF01000001.1"/>
</dbReference>
<feature type="region of interest" description="Disordered" evidence="1">
    <location>
        <begin position="103"/>
        <end position="123"/>
    </location>
</feature>
<dbReference type="Pfam" id="PF21006">
    <property type="entry name" value="NHase_beta_N"/>
    <property type="match status" value="1"/>
</dbReference>
<dbReference type="InterPro" id="IPR042262">
    <property type="entry name" value="CN_hydtase_beta_C"/>
</dbReference>
<organism evidence="3 4">
    <name type="scientific">Sneathiella chinensis</name>
    <dbReference type="NCBI Taxonomy" id="349750"/>
    <lineage>
        <taxon>Bacteria</taxon>
        <taxon>Pseudomonadati</taxon>
        <taxon>Pseudomonadota</taxon>
        <taxon>Alphaproteobacteria</taxon>
        <taxon>Sneathiellales</taxon>
        <taxon>Sneathiellaceae</taxon>
        <taxon>Sneathiella</taxon>
    </lineage>
</organism>
<accession>A0ABQ5TYE9</accession>
<dbReference type="Gene3D" id="1.10.472.20">
    <property type="entry name" value="Nitrile hydratase, beta subunit"/>
    <property type="match status" value="1"/>
</dbReference>
<name>A0ABQ5TYE9_9PROT</name>
<dbReference type="EMBL" id="BSNF01000001">
    <property type="protein sequence ID" value="GLQ04982.1"/>
    <property type="molecule type" value="Genomic_DNA"/>
</dbReference>
<dbReference type="InterPro" id="IPR008990">
    <property type="entry name" value="Elect_transpt_acc-like_dom_sf"/>
</dbReference>
<sequence length="123" mass="13680">MSSNDTLAENLDLPRDDGGPVFEEPWQAQAFALTVKLNEQGCFSWSEWADIFGAEIARATKAGRGCGNEDYYLCWLAALERIIEEKNILTRDQLLARKEAWRHAGEHTEHGQPIVLGDGPGGH</sequence>
<dbReference type="NCBIfam" id="TIGR03889">
    <property type="entry name" value="nitrile_acc"/>
    <property type="match status" value="1"/>
</dbReference>
<evidence type="ECO:0000313" key="4">
    <source>
        <dbReference type="Proteomes" id="UP001161409"/>
    </source>
</evidence>
<dbReference type="InterPro" id="IPR023808">
    <property type="entry name" value="Nitrile_Hydratase_acc_put"/>
</dbReference>